<feature type="domain" description="HTH tetR-type" evidence="2">
    <location>
        <begin position="4"/>
        <end position="64"/>
    </location>
</feature>
<dbReference type="SUPFAM" id="SSF46689">
    <property type="entry name" value="Homeodomain-like"/>
    <property type="match status" value="1"/>
</dbReference>
<dbReference type="PANTHER" id="PTHR30328:SF54">
    <property type="entry name" value="HTH-TYPE TRANSCRIPTIONAL REPRESSOR SCO4008"/>
    <property type="match status" value="1"/>
</dbReference>
<dbReference type="EMBL" id="ASPP01015629">
    <property type="protein sequence ID" value="ETO18023.1"/>
    <property type="molecule type" value="Genomic_DNA"/>
</dbReference>
<dbReference type="GO" id="GO:0003677">
    <property type="term" value="F:DNA binding"/>
    <property type="evidence" value="ECO:0007669"/>
    <property type="project" value="UniProtKB-KW"/>
</dbReference>
<dbReference type="InterPro" id="IPR009057">
    <property type="entry name" value="Homeodomain-like_sf"/>
</dbReference>
<accession>X6MVK4</accession>
<dbReference type="AlphaFoldDB" id="X6MVK4"/>
<dbReference type="InterPro" id="IPR001647">
    <property type="entry name" value="HTH_TetR"/>
</dbReference>
<keyword evidence="1" id="KW-0238">DNA-binding</keyword>
<dbReference type="PROSITE" id="PS50977">
    <property type="entry name" value="HTH_TETR_2"/>
    <property type="match status" value="1"/>
</dbReference>
<sequence>MKNKTTREKILSTAISLFANRGFEGTSISDIAAKAKINKSLIYHYFDDKEQLWHATKDSFRNLLSLPNKKYSFKNLRSFLVHIINARVNLYRSNPNIAKMIKWQMLEDNFQHTIDKNSYFSNWIQHITIMQKNRLITDKYNPELIAEFIRSSILNLKLIYKSDYFTFPKLIYIIQKLLNISAAMSSNSLLNKFQRILKDAELKEKVCLNFQEERLSNKELSDKANIDTSFKYYSAQTALARCNSDALKVWAEEFRVEMIPALRVKIAKEVDLARFTELDKKFKGVEAEDGGHYYVSTSTAATAEERNKYQDYSTKLEVLEAKEWQPVYELLQSICE</sequence>
<evidence type="ECO:0000256" key="1">
    <source>
        <dbReference type="ARBA" id="ARBA00023125"/>
    </source>
</evidence>
<dbReference type="PANTHER" id="PTHR30328">
    <property type="entry name" value="TRANSCRIPTIONAL REPRESSOR"/>
    <property type="match status" value="1"/>
</dbReference>
<protein>
    <submittedName>
        <fullName evidence="3">Transcriptional regulator, TetR Family Member</fullName>
    </submittedName>
</protein>
<proteinExistence type="predicted"/>
<feature type="non-terminal residue" evidence="3">
    <location>
        <position position="336"/>
    </location>
</feature>
<name>X6MVK4_RETFI</name>
<evidence type="ECO:0000313" key="3">
    <source>
        <dbReference type="EMBL" id="ETO18023.1"/>
    </source>
</evidence>
<evidence type="ECO:0000313" key="4">
    <source>
        <dbReference type="Proteomes" id="UP000023152"/>
    </source>
</evidence>
<dbReference type="OrthoDB" id="10619766at2759"/>
<dbReference type="Pfam" id="PF00440">
    <property type="entry name" value="TetR_N"/>
    <property type="match status" value="1"/>
</dbReference>
<dbReference type="PRINTS" id="PR00455">
    <property type="entry name" value="HTHTETR"/>
</dbReference>
<evidence type="ECO:0000259" key="2">
    <source>
        <dbReference type="PROSITE" id="PS50977"/>
    </source>
</evidence>
<gene>
    <name evidence="3" type="ORF">RFI_19272</name>
</gene>
<dbReference type="Proteomes" id="UP000023152">
    <property type="component" value="Unassembled WGS sequence"/>
</dbReference>
<reference evidence="3 4" key="1">
    <citation type="journal article" date="2013" name="Curr. Biol.">
        <title>The Genome of the Foraminiferan Reticulomyxa filosa.</title>
        <authorList>
            <person name="Glockner G."/>
            <person name="Hulsmann N."/>
            <person name="Schleicher M."/>
            <person name="Noegel A.A."/>
            <person name="Eichinger L."/>
            <person name="Gallinger C."/>
            <person name="Pawlowski J."/>
            <person name="Sierra R."/>
            <person name="Euteneuer U."/>
            <person name="Pillet L."/>
            <person name="Moustafa A."/>
            <person name="Platzer M."/>
            <person name="Groth M."/>
            <person name="Szafranski K."/>
            <person name="Schliwa M."/>
        </authorList>
    </citation>
    <scope>NUCLEOTIDE SEQUENCE [LARGE SCALE GENOMIC DNA]</scope>
</reference>
<keyword evidence="4" id="KW-1185">Reference proteome</keyword>
<dbReference type="InterPro" id="IPR050109">
    <property type="entry name" value="HTH-type_TetR-like_transc_reg"/>
</dbReference>
<dbReference type="Gene3D" id="1.10.357.10">
    <property type="entry name" value="Tetracycline Repressor, domain 2"/>
    <property type="match status" value="1"/>
</dbReference>
<comment type="caution">
    <text evidence="3">The sequence shown here is derived from an EMBL/GenBank/DDBJ whole genome shotgun (WGS) entry which is preliminary data.</text>
</comment>
<organism evidence="3 4">
    <name type="scientific">Reticulomyxa filosa</name>
    <dbReference type="NCBI Taxonomy" id="46433"/>
    <lineage>
        <taxon>Eukaryota</taxon>
        <taxon>Sar</taxon>
        <taxon>Rhizaria</taxon>
        <taxon>Retaria</taxon>
        <taxon>Foraminifera</taxon>
        <taxon>Monothalamids</taxon>
        <taxon>Reticulomyxidae</taxon>
        <taxon>Reticulomyxa</taxon>
    </lineage>
</organism>